<reference evidence="10" key="1">
    <citation type="submission" date="2012-09" db="EMBL/GenBank/DDBJ databases">
        <authorList>
            <person name="Martin A.A."/>
        </authorList>
    </citation>
    <scope>NUCLEOTIDE SEQUENCE</scope>
</reference>
<comment type="subcellular location">
    <subcellularLocation>
        <location evidence="1">Nucleus</location>
    </subcellularLocation>
</comment>
<keyword evidence="6" id="KW-0804">Transcription</keyword>
<dbReference type="InterPro" id="IPR031162">
    <property type="entry name" value="CBP_P300_HAT"/>
</dbReference>
<dbReference type="PROSITE" id="PS51727">
    <property type="entry name" value="CBP_P300_HAT"/>
    <property type="match status" value="1"/>
</dbReference>
<dbReference type="PANTHER" id="PTHR13808:SF1">
    <property type="entry name" value="HISTONE ACETYLTRANSFERASE"/>
    <property type="match status" value="1"/>
</dbReference>
<feature type="domain" description="CBP/p300-type HAT" evidence="9">
    <location>
        <begin position="1"/>
        <end position="299"/>
    </location>
</feature>
<keyword evidence="5" id="KW-0805">Transcription regulation</keyword>
<dbReference type="InterPro" id="IPR013178">
    <property type="entry name" value="Histone_AcTrfase_Rtt109/CBP"/>
</dbReference>
<evidence type="ECO:0000256" key="6">
    <source>
        <dbReference type="ARBA" id="ARBA00023163"/>
    </source>
</evidence>
<dbReference type="PANTHER" id="PTHR13808">
    <property type="entry name" value="CBP/P300-RELATED"/>
    <property type="match status" value="1"/>
</dbReference>
<dbReference type="GO" id="GO:0000123">
    <property type="term" value="C:histone acetyltransferase complex"/>
    <property type="evidence" value="ECO:0007669"/>
    <property type="project" value="TreeGrafter"/>
</dbReference>
<evidence type="ECO:0000259" key="9">
    <source>
        <dbReference type="PROSITE" id="PS51727"/>
    </source>
</evidence>
<keyword evidence="3" id="KW-0808">Transferase</keyword>
<name>A0A158PCH4_ANGCA</name>
<comment type="catalytic activity">
    <reaction evidence="8">
        <text>L-lysyl-[protein] + acetyl-CoA = N(6)-acetyl-L-lysyl-[protein] + CoA + H(+)</text>
        <dbReference type="Rhea" id="RHEA:45948"/>
        <dbReference type="Rhea" id="RHEA-COMP:9752"/>
        <dbReference type="Rhea" id="RHEA-COMP:10731"/>
        <dbReference type="ChEBI" id="CHEBI:15378"/>
        <dbReference type="ChEBI" id="CHEBI:29969"/>
        <dbReference type="ChEBI" id="CHEBI:57287"/>
        <dbReference type="ChEBI" id="CHEBI:57288"/>
        <dbReference type="ChEBI" id="CHEBI:61930"/>
        <dbReference type="EC" id="2.3.1.48"/>
    </reaction>
</comment>
<dbReference type="GO" id="GO:0045944">
    <property type="term" value="P:positive regulation of transcription by RNA polymerase II"/>
    <property type="evidence" value="ECO:0007669"/>
    <property type="project" value="TreeGrafter"/>
</dbReference>
<dbReference type="Proteomes" id="UP000035642">
    <property type="component" value="Unassembled WGS sequence"/>
</dbReference>
<evidence type="ECO:0000256" key="7">
    <source>
        <dbReference type="ARBA" id="ARBA00023242"/>
    </source>
</evidence>
<organism evidence="10 11">
    <name type="scientific">Angiostrongylus cantonensis</name>
    <name type="common">Rat lungworm</name>
    <dbReference type="NCBI Taxonomy" id="6313"/>
    <lineage>
        <taxon>Eukaryota</taxon>
        <taxon>Metazoa</taxon>
        <taxon>Ecdysozoa</taxon>
        <taxon>Nematoda</taxon>
        <taxon>Chromadorea</taxon>
        <taxon>Rhabditida</taxon>
        <taxon>Rhabditina</taxon>
        <taxon>Rhabditomorpha</taxon>
        <taxon>Strongyloidea</taxon>
        <taxon>Metastrongylidae</taxon>
        <taxon>Angiostrongylus</taxon>
    </lineage>
</organism>
<keyword evidence="10" id="KW-1185">Reference proteome</keyword>
<evidence type="ECO:0000256" key="5">
    <source>
        <dbReference type="ARBA" id="ARBA00023015"/>
    </source>
</evidence>
<evidence type="ECO:0000256" key="2">
    <source>
        <dbReference type="ARBA" id="ARBA00013184"/>
    </source>
</evidence>
<dbReference type="GO" id="GO:0031490">
    <property type="term" value="F:chromatin DNA binding"/>
    <property type="evidence" value="ECO:0007669"/>
    <property type="project" value="TreeGrafter"/>
</dbReference>
<dbReference type="WBParaSite" id="ACAC_0001251301-mRNA-1">
    <property type="protein sequence ID" value="ACAC_0001251301-mRNA-1"/>
    <property type="gene ID" value="ACAC_0001251301"/>
</dbReference>
<dbReference type="GO" id="GO:0005634">
    <property type="term" value="C:nucleus"/>
    <property type="evidence" value="ECO:0007669"/>
    <property type="project" value="UniProtKB-SubCell"/>
</dbReference>
<evidence type="ECO:0000256" key="4">
    <source>
        <dbReference type="ARBA" id="ARBA00022853"/>
    </source>
</evidence>
<dbReference type="SMART" id="SM01250">
    <property type="entry name" value="KAT11"/>
    <property type="match status" value="1"/>
</dbReference>
<evidence type="ECO:0000256" key="1">
    <source>
        <dbReference type="ARBA" id="ARBA00004123"/>
    </source>
</evidence>
<evidence type="ECO:0000256" key="8">
    <source>
        <dbReference type="ARBA" id="ARBA00048017"/>
    </source>
</evidence>
<protein>
    <recommendedName>
        <fullName evidence="2">histone acetyltransferase</fullName>
        <ecNumber evidence="2">2.3.1.48</ecNumber>
    </recommendedName>
</protein>
<proteinExistence type="predicted"/>
<keyword evidence="4" id="KW-0156">Chromatin regulator</keyword>
<dbReference type="AlphaFoldDB" id="A0A158PCH4"/>
<dbReference type="Pfam" id="PF08214">
    <property type="entry name" value="HAT_KAT11"/>
    <property type="match status" value="1"/>
</dbReference>
<accession>A0A158PCH4</accession>
<keyword evidence="7" id="KW-0539">Nucleus</keyword>
<dbReference type="EC" id="2.3.1.48" evidence="2"/>
<evidence type="ECO:0000313" key="10">
    <source>
        <dbReference type="Proteomes" id="UP000035642"/>
    </source>
</evidence>
<dbReference type="STRING" id="6313.A0A158PCH4"/>
<dbReference type="GO" id="GO:0005667">
    <property type="term" value="C:transcription regulator complex"/>
    <property type="evidence" value="ECO:0007669"/>
    <property type="project" value="TreeGrafter"/>
</dbReference>
<sequence>MFQVYAFFKNKLPNNFDQHVVTIPTLSIKAKEVKVKPLMKARYGPQGFPDHFSCRRKAVFAFEIIDKVEVFFFFEMYVQEYRTNCKEPNSRQVYISYLDSFNFFQTRELKRELHQEILLGYLDEVGDEVARRREEITEADEGVMFVSWATVERKGGMHNWSTFVVPIHFIAFLTIRLVAQQSAFLLPDITDPDPPVGSDMMDDRNTFLDRARDEHCKFSTLRRAKTLICVACVVNQSYMGIQWKEVRRMLVLTVEILMGPSILKESRWLERVVICLCCTHASAETHVAVFCLATDINAL</sequence>
<evidence type="ECO:0000256" key="3">
    <source>
        <dbReference type="ARBA" id="ARBA00022679"/>
    </source>
</evidence>
<dbReference type="GO" id="GO:0004402">
    <property type="term" value="F:histone acetyltransferase activity"/>
    <property type="evidence" value="ECO:0007669"/>
    <property type="project" value="InterPro"/>
</dbReference>
<evidence type="ECO:0000313" key="11">
    <source>
        <dbReference type="WBParaSite" id="ACAC_0001251301-mRNA-1"/>
    </source>
</evidence>
<reference evidence="11" key="2">
    <citation type="submission" date="2016-04" db="UniProtKB">
        <authorList>
            <consortium name="WormBaseParasite"/>
        </authorList>
    </citation>
    <scope>IDENTIFICATION</scope>
</reference>
<dbReference type="GO" id="GO:0003713">
    <property type="term" value="F:transcription coactivator activity"/>
    <property type="evidence" value="ECO:0007669"/>
    <property type="project" value="TreeGrafter"/>
</dbReference>